<dbReference type="PROSITE" id="PS50089">
    <property type="entry name" value="ZF_RING_2"/>
    <property type="match status" value="1"/>
</dbReference>
<evidence type="ECO:0000313" key="7">
    <source>
        <dbReference type="EMBL" id="EDW85768.1"/>
    </source>
</evidence>
<keyword evidence="3" id="KW-0862">Zinc</keyword>
<evidence type="ECO:0000256" key="4">
    <source>
        <dbReference type="PROSITE-ProRule" id="PRU00175"/>
    </source>
</evidence>
<dbReference type="SMR" id="B4NN29"/>
<dbReference type="GO" id="GO:0008270">
    <property type="term" value="F:zinc ion binding"/>
    <property type="evidence" value="ECO:0007669"/>
    <property type="project" value="UniProtKB-KW"/>
</dbReference>
<dbReference type="InterPro" id="IPR001841">
    <property type="entry name" value="Znf_RING"/>
</dbReference>
<dbReference type="KEGG" id="dwi:6652346"/>
<keyword evidence="8" id="KW-1185">Reference proteome</keyword>
<dbReference type="OMA" id="PWNCSAH"/>
<dbReference type="SMART" id="SM00696">
    <property type="entry name" value="DM9"/>
    <property type="match status" value="2"/>
</dbReference>
<keyword evidence="1" id="KW-0479">Metal-binding</keyword>
<feature type="domain" description="RING-type" evidence="6">
    <location>
        <begin position="36"/>
        <end position="77"/>
    </location>
</feature>
<dbReference type="SUPFAM" id="SSF57850">
    <property type="entry name" value="RING/U-box"/>
    <property type="match status" value="1"/>
</dbReference>
<dbReference type="SMART" id="SM00744">
    <property type="entry name" value="RINGv"/>
    <property type="match status" value="1"/>
</dbReference>
<dbReference type="Pfam" id="PF11901">
    <property type="entry name" value="DM9"/>
    <property type="match status" value="1"/>
</dbReference>
<dbReference type="InterPro" id="IPR011016">
    <property type="entry name" value="Znf_RING-CH"/>
</dbReference>
<reference evidence="7 8" key="1">
    <citation type="journal article" date="2007" name="Nature">
        <title>Evolution of genes and genomes on the Drosophila phylogeny.</title>
        <authorList>
            <consortium name="Drosophila 12 Genomes Consortium"/>
            <person name="Clark A.G."/>
            <person name="Eisen M.B."/>
            <person name="Smith D.R."/>
            <person name="Bergman C.M."/>
            <person name="Oliver B."/>
            <person name="Markow T.A."/>
            <person name="Kaufman T.C."/>
            <person name="Kellis M."/>
            <person name="Gelbart W."/>
            <person name="Iyer V.N."/>
            <person name="Pollard D.A."/>
            <person name="Sackton T.B."/>
            <person name="Larracuente A.M."/>
            <person name="Singh N.D."/>
            <person name="Abad J.P."/>
            <person name="Abt D.N."/>
            <person name="Adryan B."/>
            <person name="Aguade M."/>
            <person name="Akashi H."/>
            <person name="Anderson W.W."/>
            <person name="Aquadro C.F."/>
            <person name="Ardell D.H."/>
            <person name="Arguello R."/>
            <person name="Artieri C.G."/>
            <person name="Barbash D.A."/>
            <person name="Barker D."/>
            <person name="Barsanti P."/>
            <person name="Batterham P."/>
            <person name="Batzoglou S."/>
            <person name="Begun D."/>
            <person name="Bhutkar A."/>
            <person name="Blanco E."/>
            <person name="Bosak S.A."/>
            <person name="Bradley R.K."/>
            <person name="Brand A.D."/>
            <person name="Brent M.R."/>
            <person name="Brooks A.N."/>
            <person name="Brown R.H."/>
            <person name="Butlin R.K."/>
            <person name="Caggese C."/>
            <person name="Calvi B.R."/>
            <person name="Bernardo de Carvalho A."/>
            <person name="Caspi A."/>
            <person name="Castrezana S."/>
            <person name="Celniker S.E."/>
            <person name="Chang J.L."/>
            <person name="Chapple C."/>
            <person name="Chatterji S."/>
            <person name="Chinwalla A."/>
            <person name="Civetta A."/>
            <person name="Clifton S.W."/>
            <person name="Comeron J.M."/>
            <person name="Costello J.C."/>
            <person name="Coyne J.A."/>
            <person name="Daub J."/>
            <person name="David R.G."/>
            <person name="Delcher A.L."/>
            <person name="Delehaunty K."/>
            <person name="Do C.B."/>
            <person name="Ebling H."/>
            <person name="Edwards K."/>
            <person name="Eickbush T."/>
            <person name="Evans J.D."/>
            <person name="Filipski A."/>
            <person name="Findeiss S."/>
            <person name="Freyhult E."/>
            <person name="Fulton L."/>
            <person name="Fulton R."/>
            <person name="Garcia A.C."/>
            <person name="Gardiner A."/>
            <person name="Garfield D.A."/>
            <person name="Garvin B.E."/>
            <person name="Gibson G."/>
            <person name="Gilbert D."/>
            <person name="Gnerre S."/>
            <person name="Godfrey J."/>
            <person name="Good R."/>
            <person name="Gotea V."/>
            <person name="Gravely B."/>
            <person name="Greenberg A.J."/>
            <person name="Griffiths-Jones S."/>
            <person name="Gross S."/>
            <person name="Guigo R."/>
            <person name="Gustafson E.A."/>
            <person name="Haerty W."/>
            <person name="Hahn M.W."/>
            <person name="Halligan D.L."/>
            <person name="Halpern A.L."/>
            <person name="Halter G.M."/>
            <person name="Han M.V."/>
            <person name="Heger A."/>
            <person name="Hillier L."/>
            <person name="Hinrichs A.S."/>
            <person name="Holmes I."/>
            <person name="Hoskins R.A."/>
            <person name="Hubisz M.J."/>
            <person name="Hultmark D."/>
            <person name="Huntley M.A."/>
            <person name="Jaffe D.B."/>
            <person name="Jagadeeshan S."/>
            <person name="Jeck W.R."/>
            <person name="Johnson J."/>
            <person name="Jones C.D."/>
            <person name="Jordan W.C."/>
            <person name="Karpen G.H."/>
            <person name="Kataoka E."/>
            <person name="Keightley P.D."/>
            <person name="Kheradpour P."/>
            <person name="Kirkness E.F."/>
            <person name="Koerich L.B."/>
            <person name="Kristiansen K."/>
            <person name="Kudrna D."/>
            <person name="Kulathinal R.J."/>
            <person name="Kumar S."/>
            <person name="Kwok R."/>
            <person name="Lander E."/>
            <person name="Langley C.H."/>
            <person name="Lapoint R."/>
            <person name="Lazzaro B.P."/>
            <person name="Lee S.J."/>
            <person name="Levesque L."/>
            <person name="Li R."/>
            <person name="Lin C.F."/>
            <person name="Lin M.F."/>
            <person name="Lindblad-Toh K."/>
            <person name="Llopart A."/>
            <person name="Long M."/>
            <person name="Low L."/>
            <person name="Lozovsky E."/>
            <person name="Lu J."/>
            <person name="Luo M."/>
            <person name="Machado C.A."/>
            <person name="Makalowski W."/>
            <person name="Marzo M."/>
            <person name="Matsuda M."/>
            <person name="Matzkin L."/>
            <person name="McAllister B."/>
            <person name="McBride C.S."/>
            <person name="McKernan B."/>
            <person name="McKernan K."/>
            <person name="Mendez-Lago M."/>
            <person name="Minx P."/>
            <person name="Mollenhauer M.U."/>
            <person name="Montooth K."/>
            <person name="Mount S.M."/>
            <person name="Mu X."/>
            <person name="Myers E."/>
            <person name="Negre B."/>
            <person name="Newfeld S."/>
            <person name="Nielsen R."/>
            <person name="Noor M.A."/>
            <person name="O'Grady P."/>
            <person name="Pachter L."/>
            <person name="Papaceit M."/>
            <person name="Parisi M.J."/>
            <person name="Parisi M."/>
            <person name="Parts L."/>
            <person name="Pedersen J.S."/>
            <person name="Pesole G."/>
            <person name="Phillippy A.M."/>
            <person name="Ponting C.P."/>
            <person name="Pop M."/>
            <person name="Porcelli D."/>
            <person name="Powell J.R."/>
            <person name="Prohaska S."/>
            <person name="Pruitt K."/>
            <person name="Puig M."/>
            <person name="Quesneville H."/>
            <person name="Ram K.R."/>
            <person name="Rand D."/>
            <person name="Rasmussen M.D."/>
            <person name="Reed L.K."/>
            <person name="Reenan R."/>
            <person name="Reily A."/>
            <person name="Remington K.A."/>
            <person name="Rieger T.T."/>
            <person name="Ritchie M.G."/>
            <person name="Robin C."/>
            <person name="Rogers Y.H."/>
            <person name="Rohde C."/>
            <person name="Rozas J."/>
            <person name="Rubenfield M.J."/>
            <person name="Ruiz A."/>
            <person name="Russo S."/>
            <person name="Salzberg S.L."/>
            <person name="Sanchez-Gracia A."/>
            <person name="Saranga D.J."/>
            <person name="Sato H."/>
            <person name="Schaeffer S.W."/>
            <person name="Schatz M.C."/>
            <person name="Schlenke T."/>
            <person name="Schwartz R."/>
            <person name="Segarra C."/>
            <person name="Singh R.S."/>
            <person name="Sirot L."/>
            <person name="Sirota M."/>
            <person name="Sisneros N.B."/>
            <person name="Smith C.D."/>
            <person name="Smith T.F."/>
            <person name="Spieth J."/>
            <person name="Stage D.E."/>
            <person name="Stark A."/>
            <person name="Stephan W."/>
            <person name="Strausberg R.L."/>
            <person name="Strempel S."/>
            <person name="Sturgill D."/>
            <person name="Sutton G."/>
            <person name="Sutton G.G."/>
            <person name="Tao W."/>
            <person name="Teichmann S."/>
            <person name="Tobari Y.N."/>
            <person name="Tomimura Y."/>
            <person name="Tsolas J.M."/>
            <person name="Valente V.L."/>
            <person name="Venter E."/>
            <person name="Venter J.C."/>
            <person name="Vicario S."/>
            <person name="Vieira F.G."/>
            <person name="Vilella A.J."/>
            <person name="Villasante A."/>
            <person name="Walenz B."/>
            <person name="Wang J."/>
            <person name="Wasserman M."/>
            <person name="Watts T."/>
            <person name="Wilson D."/>
            <person name="Wilson R.K."/>
            <person name="Wing R.A."/>
            <person name="Wolfner M.F."/>
            <person name="Wong A."/>
            <person name="Wong G.K."/>
            <person name="Wu C.I."/>
            <person name="Wu G."/>
            <person name="Yamamoto D."/>
            <person name="Yang H.P."/>
            <person name="Yang S.P."/>
            <person name="Yorke J.A."/>
            <person name="Yoshida K."/>
            <person name="Zdobnov E."/>
            <person name="Zhang P."/>
            <person name="Zhang Y."/>
            <person name="Zimin A.V."/>
            <person name="Baldwin J."/>
            <person name="Abdouelleil A."/>
            <person name="Abdulkadir J."/>
            <person name="Abebe A."/>
            <person name="Abera B."/>
            <person name="Abreu J."/>
            <person name="Acer S.C."/>
            <person name="Aftuck L."/>
            <person name="Alexander A."/>
            <person name="An P."/>
            <person name="Anderson E."/>
            <person name="Anderson S."/>
            <person name="Arachi H."/>
            <person name="Azer M."/>
            <person name="Bachantsang P."/>
            <person name="Barry A."/>
            <person name="Bayul T."/>
            <person name="Berlin A."/>
            <person name="Bessette D."/>
            <person name="Bloom T."/>
            <person name="Blye J."/>
            <person name="Boguslavskiy L."/>
            <person name="Bonnet C."/>
            <person name="Boukhgalter B."/>
            <person name="Bourzgui I."/>
            <person name="Brown A."/>
            <person name="Cahill P."/>
            <person name="Channer S."/>
            <person name="Cheshatsang Y."/>
            <person name="Chuda L."/>
            <person name="Citroen M."/>
            <person name="Collymore A."/>
            <person name="Cooke P."/>
            <person name="Costello M."/>
            <person name="D'Aco K."/>
            <person name="Daza R."/>
            <person name="De Haan G."/>
            <person name="DeGray S."/>
            <person name="DeMaso C."/>
            <person name="Dhargay N."/>
            <person name="Dooley K."/>
            <person name="Dooley E."/>
            <person name="Doricent M."/>
            <person name="Dorje P."/>
            <person name="Dorjee K."/>
            <person name="Dupes A."/>
            <person name="Elong R."/>
            <person name="Falk J."/>
            <person name="Farina A."/>
            <person name="Faro S."/>
            <person name="Ferguson D."/>
            <person name="Fisher S."/>
            <person name="Foley C.D."/>
            <person name="Franke A."/>
            <person name="Friedrich D."/>
            <person name="Gadbois L."/>
            <person name="Gearin G."/>
            <person name="Gearin C.R."/>
            <person name="Giannoukos G."/>
            <person name="Goode T."/>
            <person name="Graham J."/>
            <person name="Grandbois E."/>
            <person name="Grewal S."/>
            <person name="Gyaltsen K."/>
            <person name="Hafez N."/>
            <person name="Hagos B."/>
            <person name="Hall J."/>
            <person name="Henson C."/>
            <person name="Hollinger A."/>
            <person name="Honan T."/>
            <person name="Huard M.D."/>
            <person name="Hughes L."/>
            <person name="Hurhula B."/>
            <person name="Husby M.E."/>
            <person name="Kamat A."/>
            <person name="Kanga B."/>
            <person name="Kashin S."/>
            <person name="Khazanovich D."/>
            <person name="Kisner P."/>
            <person name="Lance K."/>
            <person name="Lara M."/>
            <person name="Lee W."/>
            <person name="Lennon N."/>
            <person name="Letendre F."/>
            <person name="LeVine R."/>
            <person name="Lipovsky A."/>
            <person name="Liu X."/>
            <person name="Liu J."/>
            <person name="Liu S."/>
            <person name="Lokyitsang T."/>
            <person name="Lokyitsang Y."/>
            <person name="Lubonja R."/>
            <person name="Lui A."/>
            <person name="MacDonald P."/>
            <person name="Magnisalis V."/>
            <person name="Maru K."/>
            <person name="Matthews C."/>
            <person name="McCusker W."/>
            <person name="McDonough S."/>
            <person name="Mehta T."/>
            <person name="Meldrim J."/>
            <person name="Meneus L."/>
            <person name="Mihai O."/>
            <person name="Mihalev A."/>
            <person name="Mihova T."/>
            <person name="Mittelman R."/>
            <person name="Mlenga V."/>
            <person name="Montmayeur A."/>
            <person name="Mulrain L."/>
            <person name="Navidi A."/>
            <person name="Naylor J."/>
            <person name="Negash T."/>
            <person name="Nguyen T."/>
            <person name="Nguyen N."/>
            <person name="Nicol R."/>
            <person name="Norbu C."/>
            <person name="Norbu N."/>
            <person name="Novod N."/>
            <person name="O'Neill B."/>
            <person name="Osman S."/>
            <person name="Markiewicz E."/>
            <person name="Oyono O.L."/>
            <person name="Patti C."/>
            <person name="Phunkhang P."/>
            <person name="Pierre F."/>
            <person name="Priest M."/>
            <person name="Raghuraman S."/>
            <person name="Rege F."/>
            <person name="Reyes R."/>
            <person name="Rise C."/>
            <person name="Rogov P."/>
            <person name="Ross K."/>
            <person name="Ryan E."/>
            <person name="Settipalli S."/>
            <person name="Shea T."/>
            <person name="Sherpa N."/>
            <person name="Shi L."/>
            <person name="Shih D."/>
            <person name="Sparrow T."/>
            <person name="Spaulding J."/>
            <person name="Stalker J."/>
            <person name="Stange-Thomann N."/>
            <person name="Stavropoulos S."/>
            <person name="Stone C."/>
            <person name="Strader C."/>
            <person name="Tesfaye S."/>
            <person name="Thomson T."/>
            <person name="Thoulutsang Y."/>
            <person name="Thoulutsang D."/>
            <person name="Topham K."/>
            <person name="Topping I."/>
            <person name="Tsamla T."/>
            <person name="Vassiliev H."/>
            <person name="Vo A."/>
            <person name="Wangchuk T."/>
            <person name="Wangdi T."/>
            <person name="Weiand M."/>
            <person name="Wilkinson J."/>
            <person name="Wilson A."/>
            <person name="Yadav S."/>
            <person name="Young G."/>
            <person name="Yu Q."/>
            <person name="Zembek L."/>
            <person name="Zhong D."/>
            <person name="Zimmer A."/>
            <person name="Zwirko Z."/>
            <person name="Jaffe D.B."/>
            <person name="Alvarez P."/>
            <person name="Brockman W."/>
            <person name="Butler J."/>
            <person name="Chin C."/>
            <person name="Gnerre S."/>
            <person name="Grabherr M."/>
            <person name="Kleber M."/>
            <person name="Mauceli E."/>
            <person name="MacCallum I."/>
        </authorList>
    </citation>
    <scope>NUCLEOTIDE SEQUENCE [LARGE SCALE GENOMIC DNA]</scope>
    <source>
        <strain evidence="8">Tucson 14030-0811.24</strain>
    </source>
</reference>
<gene>
    <name evidence="7" type="primary">Dwil\GK22966</name>
    <name evidence="7" type="ORF">Dwil_GK22966</name>
</gene>
<dbReference type="STRING" id="7260.B4NN29"/>
<proteinExistence type="predicted"/>
<sequence length="266" mass="30017">MEEEESSTRRSASPPPIANNTNESPTSSSCSLNVLCGICNEFYRPNDIIFSTYCGHVFHKDCLTRWLYRSQTCPQCRTNCHRNRIHRVFLNFSERTEVDFEDPPKSFIQWVPMDLDAQAPRDSHLPPEGAIQSGTDDAGNETYVARVYLHEDLLPGGYAPLKKAMQAPWNCRGHTLTDEVEILILTDCDYSWETGAYGAVPANALRAGYSELGEGLYAARGIHEGLTLLGKVHPSHRVMYMPYRGQEVSSPTYEVLTVRPREQAER</sequence>
<dbReference type="EMBL" id="CH964282">
    <property type="protein sequence ID" value="EDW85768.1"/>
    <property type="molecule type" value="Genomic_DNA"/>
</dbReference>
<dbReference type="Proteomes" id="UP000007798">
    <property type="component" value="Unassembled WGS sequence"/>
</dbReference>
<evidence type="ECO:0000256" key="5">
    <source>
        <dbReference type="SAM" id="MobiDB-lite"/>
    </source>
</evidence>
<evidence type="ECO:0000256" key="1">
    <source>
        <dbReference type="ARBA" id="ARBA00022723"/>
    </source>
</evidence>
<feature type="compositionally biased region" description="Polar residues" evidence="5">
    <location>
        <begin position="18"/>
        <end position="29"/>
    </location>
</feature>
<dbReference type="OrthoDB" id="1925699at2759"/>
<dbReference type="AlphaFoldDB" id="B4NN29"/>
<name>B4NN29_DROWI</name>
<dbReference type="PANTHER" id="PTHR31649">
    <property type="entry name" value="AGAP009604-PA"/>
    <property type="match status" value="1"/>
</dbReference>
<evidence type="ECO:0000259" key="6">
    <source>
        <dbReference type="PROSITE" id="PS50089"/>
    </source>
</evidence>
<evidence type="ECO:0000256" key="3">
    <source>
        <dbReference type="ARBA" id="ARBA00022833"/>
    </source>
</evidence>
<keyword evidence="2 4" id="KW-0863">Zinc-finger</keyword>
<evidence type="ECO:0000313" key="8">
    <source>
        <dbReference type="Proteomes" id="UP000007798"/>
    </source>
</evidence>
<dbReference type="InterPro" id="IPR013083">
    <property type="entry name" value="Znf_RING/FYVE/PHD"/>
</dbReference>
<evidence type="ECO:0000256" key="2">
    <source>
        <dbReference type="ARBA" id="ARBA00022771"/>
    </source>
</evidence>
<dbReference type="eggNOG" id="KOG0800">
    <property type="taxonomic scope" value="Eukaryota"/>
</dbReference>
<dbReference type="HOGENOM" id="CLU_1035392_0_0_1"/>
<dbReference type="PANTHER" id="PTHR31649:SF10">
    <property type="entry name" value="IP19903P-RELATED"/>
    <property type="match status" value="1"/>
</dbReference>
<dbReference type="PhylomeDB" id="B4NN29"/>
<dbReference type="Gene3D" id="3.30.40.10">
    <property type="entry name" value="Zinc/RING finger domain, C3HC4 (zinc finger)"/>
    <property type="match status" value="1"/>
</dbReference>
<accession>B4NN29</accession>
<feature type="region of interest" description="Disordered" evidence="5">
    <location>
        <begin position="1"/>
        <end position="29"/>
    </location>
</feature>
<dbReference type="Pfam" id="PF13639">
    <property type="entry name" value="zf-RING_2"/>
    <property type="match status" value="1"/>
</dbReference>
<protein>
    <recommendedName>
        <fullName evidence="6">RING-type domain-containing protein</fullName>
    </recommendedName>
</protein>
<dbReference type="InterPro" id="IPR006616">
    <property type="entry name" value="DM9_repeat"/>
</dbReference>
<dbReference type="SMART" id="SM00184">
    <property type="entry name" value="RING"/>
    <property type="match status" value="1"/>
</dbReference>
<organism evidence="7 8">
    <name type="scientific">Drosophila willistoni</name>
    <name type="common">Fruit fly</name>
    <dbReference type="NCBI Taxonomy" id="7260"/>
    <lineage>
        <taxon>Eukaryota</taxon>
        <taxon>Metazoa</taxon>
        <taxon>Ecdysozoa</taxon>
        <taxon>Arthropoda</taxon>
        <taxon>Hexapoda</taxon>
        <taxon>Insecta</taxon>
        <taxon>Pterygota</taxon>
        <taxon>Neoptera</taxon>
        <taxon>Endopterygota</taxon>
        <taxon>Diptera</taxon>
        <taxon>Brachycera</taxon>
        <taxon>Muscomorpha</taxon>
        <taxon>Ephydroidea</taxon>
        <taxon>Drosophilidae</taxon>
        <taxon>Drosophila</taxon>
        <taxon>Sophophora</taxon>
    </lineage>
</organism>
<dbReference type="InParanoid" id="B4NN29"/>